<feature type="non-terminal residue" evidence="2">
    <location>
        <position position="42"/>
    </location>
</feature>
<dbReference type="EMBL" id="DLYI01000277">
    <property type="protein sequence ID" value="HAC30072.1"/>
    <property type="molecule type" value="Genomic_DNA"/>
</dbReference>
<organism evidence="2 3">
    <name type="scientific">Marinobacter nauticus</name>
    <name type="common">Marinobacter hydrocarbonoclasticus</name>
    <name type="synonym">Marinobacter aquaeolei</name>
    <dbReference type="NCBI Taxonomy" id="2743"/>
    <lineage>
        <taxon>Bacteria</taxon>
        <taxon>Pseudomonadati</taxon>
        <taxon>Pseudomonadota</taxon>
        <taxon>Gammaproteobacteria</taxon>
        <taxon>Pseudomonadales</taxon>
        <taxon>Marinobacteraceae</taxon>
        <taxon>Marinobacter</taxon>
    </lineage>
</organism>
<accession>A0A3B8WQ59</accession>
<dbReference type="Pfam" id="PF02146">
    <property type="entry name" value="SIR2"/>
    <property type="match status" value="1"/>
</dbReference>
<dbReference type="InterPro" id="IPR003000">
    <property type="entry name" value="Sirtuin"/>
</dbReference>
<dbReference type="InterPro" id="IPR050134">
    <property type="entry name" value="NAD-dep_sirtuin_deacylases"/>
</dbReference>
<comment type="caution">
    <text evidence="2">The sequence shown here is derived from an EMBL/GenBank/DDBJ whole genome shotgun (WGS) entry which is preliminary data.</text>
</comment>
<dbReference type="PANTHER" id="PTHR11085">
    <property type="entry name" value="NAD-DEPENDENT PROTEIN DEACYLASE SIRTUIN-5, MITOCHONDRIAL-RELATED"/>
    <property type="match status" value="1"/>
</dbReference>
<dbReference type="AlphaFoldDB" id="A0A3B8WQ59"/>
<dbReference type="GO" id="GO:0070403">
    <property type="term" value="F:NAD+ binding"/>
    <property type="evidence" value="ECO:0007669"/>
    <property type="project" value="InterPro"/>
</dbReference>
<dbReference type="InterPro" id="IPR029035">
    <property type="entry name" value="DHS-like_NAD/FAD-binding_dom"/>
</dbReference>
<reference evidence="2 3" key="1">
    <citation type="journal article" date="2018" name="Nat. Biotechnol.">
        <title>A standardized bacterial taxonomy based on genome phylogeny substantially revises the tree of life.</title>
        <authorList>
            <person name="Parks D.H."/>
            <person name="Chuvochina M."/>
            <person name="Waite D.W."/>
            <person name="Rinke C."/>
            <person name="Skarshewski A."/>
            <person name="Chaumeil P.A."/>
            <person name="Hugenholtz P."/>
        </authorList>
    </citation>
    <scope>NUCLEOTIDE SEQUENCE [LARGE SCALE GENOMIC DNA]</scope>
    <source>
        <strain evidence="2">UBA9049</strain>
    </source>
</reference>
<evidence type="ECO:0000313" key="3">
    <source>
        <dbReference type="Proteomes" id="UP000261325"/>
    </source>
</evidence>
<name>A0A3B8WQ59_MARNT</name>
<dbReference type="GO" id="GO:0017136">
    <property type="term" value="F:histone deacetylase activity, NAD-dependent"/>
    <property type="evidence" value="ECO:0007669"/>
    <property type="project" value="TreeGrafter"/>
</dbReference>
<dbReference type="SUPFAM" id="SSF52467">
    <property type="entry name" value="DHS-like NAD/FAD-binding domain"/>
    <property type="match status" value="1"/>
</dbReference>
<evidence type="ECO:0000256" key="1">
    <source>
        <dbReference type="SAM" id="MobiDB-lite"/>
    </source>
</evidence>
<sequence length="42" mass="4666">MLAEFIQRHPRLLILTGAGVSTDSGIPDYRDGDGAWKRKQPV</sequence>
<gene>
    <name evidence="2" type="ORF">DCF82_20050</name>
</gene>
<dbReference type="Gene3D" id="3.40.50.1220">
    <property type="entry name" value="TPP-binding domain"/>
    <property type="match status" value="1"/>
</dbReference>
<proteinExistence type="predicted"/>
<feature type="region of interest" description="Disordered" evidence="1">
    <location>
        <begin position="20"/>
        <end position="42"/>
    </location>
</feature>
<dbReference type="PANTHER" id="PTHR11085:SF10">
    <property type="entry name" value="NAD-DEPENDENT PROTEIN DEACYLASE SIRTUIN-5, MITOCHONDRIAL-RELATED"/>
    <property type="match status" value="1"/>
</dbReference>
<protein>
    <submittedName>
        <fullName evidence="2">NAD-dependent deacetylase</fullName>
    </submittedName>
</protein>
<dbReference type="Proteomes" id="UP000261325">
    <property type="component" value="Unassembled WGS sequence"/>
</dbReference>
<evidence type="ECO:0000313" key="2">
    <source>
        <dbReference type="EMBL" id="HAC30072.1"/>
    </source>
</evidence>